<keyword evidence="1" id="KW-0808">Transferase</keyword>
<dbReference type="Gene3D" id="3.30.1540.10">
    <property type="entry name" value="formyl-coa transferase, domain 3"/>
    <property type="match status" value="1"/>
</dbReference>
<accession>A0A381PET9</accession>
<dbReference type="InterPro" id="IPR050483">
    <property type="entry name" value="CoA-transferase_III_domain"/>
</dbReference>
<dbReference type="PANTHER" id="PTHR48207">
    <property type="entry name" value="SUCCINATE--HYDROXYMETHYLGLUTARATE COA-TRANSFERASE"/>
    <property type="match status" value="1"/>
</dbReference>
<dbReference type="Gene3D" id="3.40.50.10540">
    <property type="entry name" value="Crotonobetainyl-coa:carnitine coa-transferase, domain 1"/>
    <property type="match status" value="1"/>
</dbReference>
<name>A0A381PET9_9ZZZZ</name>
<reference evidence="2" key="1">
    <citation type="submission" date="2018-05" db="EMBL/GenBank/DDBJ databases">
        <authorList>
            <person name="Lanie J.A."/>
            <person name="Ng W.-L."/>
            <person name="Kazmierczak K.M."/>
            <person name="Andrzejewski T.M."/>
            <person name="Davidsen T.M."/>
            <person name="Wayne K.J."/>
            <person name="Tettelin H."/>
            <person name="Glass J.I."/>
            <person name="Rusch D."/>
            <person name="Podicherti R."/>
            <person name="Tsui H.-C.T."/>
            <person name="Winkler M.E."/>
        </authorList>
    </citation>
    <scope>NUCLEOTIDE SEQUENCE</scope>
</reference>
<dbReference type="Pfam" id="PF02515">
    <property type="entry name" value="CoA_transf_3"/>
    <property type="match status" value="1"/>
</dbReference>
<dbReference type="AlphaFoldDB" id="A0A381PET9"/>
<dbReference type="InterPro" id="IPR003673">
    <property type="entry name" value="CoA-Trfase_fam_III"/>
</dbReference>
<dbReference type="PANTHER" id="PTHR48207:SF3">
    <property type="entry name" value="SUCCINATE--HYDROXYMETHYLGLUTARATE COA-TRANSFERASE"/>
    <property type="match status" value="1"/>
</dbReference>
<dbReference type="GO" id="GO:0008410">
    <property type="term" value="F:CoA-transferase activity"/>
    <property type="evidence" value="ECO:0007669"/>
    <property type="project" value="TreeGrafter"/>
</dbReference>
<proteinExistence type="predicted"/>
<dbReference type="InterPro" id="IPR023606">
    <property type="entry name" value="CoA-Trfase_III_dom_1_sf"/>
</dbReference>
<evidence type="ECO:0000313" key="2">
    <source>
        <dbReference type="EMBL" id="SUZ64838.1"/>
    </source>
</evidence>
<dbReference type="InterPro" id="IPR044855">
    <property type="entry name" value="CoA-Trfase_III_dom3_sf"/>
</dbReference>
<organism evidence="2">
    <name type="scientific">marine metagenome</name>
    <dbReference type="NCBI Taxonomy" id="408172"/>
    <lineage>
        <taxon>unclassified sequences</taxon>
        <taxon>metagenomes</taxon>
        <taxon>ecological metagenomes</taxon>
    </lineage>
</organism>
<protein>
    <recommendedName>
        <fullName evidence="3">Carnitine dehydratase</fullName>
    </recommendedName>
</protein>
<dbReference type="EMBL" id="UINC01000944">
    <property type="protein sequence ID" value="SUZ64838.1"/>
    <property type="molecule type" value="Genomic_DNA"/>
</dbReference>
<dbReference type="SUPFAM" id="SSF89796">
    <property type="entry name" value="CoA-transferase family III (CaiB/BaiF)"/>
    <property type="match status" value="1"/>
</dbReference>
<evidence type="ECO:0008006" key="3">
    <source>
        <dbReference type="Google" id="ProtNLM"/>
    </source>
</evidence>
<sequence>MQEEDPLFAGLKVLDVGSWIAGPVSATILADFGADVIKVEIPGSGDAYRGLATAPGTPKAEINYTWVQDARNKRSITLNLKTETGKTILRQLASDCDVYVTNHPLHMRRDLGLTYDDIKTINPRVIYASLTAYGEKGPERDREGFDLVAYWARSGLMDAVRSPGSLPAQSLPGMGDHPTAVALYAAIVTALLRRERTGKGSMVHTSLIANGVWSASCIASAVFANGDFSNYPSVAARHFTRELYETADNRFLQFTMVRSDQEITAFFDVLEATHLLQDPRFNSRRARVASGGALAHELRPLLGRHDADHWISVFNHAAVPVSLVGTLADLIQDPQLKTNNIIKTPEEDVGTQWVINHPLNIDGLPIQGVKKAPGIGEHTDEILHDLGYRDDEIENLRAEGAV</sequence>
<evidence type="ECO:0000256" key="1">
    <source>
        <dbReference type="ARBA" id="ARBA00022679"/>
    </source>
</evidence>
<gene>
    <name evidence="2" type="ORF">METZ01_LOCUS17692</name>
</gene>